<dbReference type="Proteomes" id="UP000799423">
    <property type="component" value="Unassembled WGS sequence"/>
</dbReference>
<proteinExistence type="predicted"/>
<feature type="compositionally biased region" description="Polar residues" evidence="1">
    <location>
        <begin position="22"/>
        <end position="41"/>
    </location>
</feature>
<feature type="compositionally biased region" description="Low complexity" evidence="1">
    <location>
        <begin position="51"/>
        <end position="63"/>
    </location>
</feature>
<evidence type="ECO:0000313" key="3">
    <source>
        <dbReference type="Proteomes" id="UP000799423"/>
    </source>
</evidence>
<protein>
    <submittedName>
        <fullName evidence="2">Uncharacterized protein</fullName>
    </submittedName>
</protein>
<gene>
    <name evidence="2" type="ORF">T440DRAFT_464252</name>
</gene>
<feature type="region of interest" description="Disordered" evidence="1">
    <location>
        <begin position="22"/>
        <end position="71"/>
    </location>
</feature>
<sequence>MYRGMPGLATLVSQQCRIPCVNANTPYATPSVTDPDTSPSNHPIPHPDYQSSDSHLHSSSPSHPAHHPVPD</sequence>
<dbReference type="EMBL" id="MU006291">
    <property type="protein sequence ID" value="KAF2854929.1"/>
    <property type="molecule type" value="Genomic_DNA"/>
</dbReference>
<name>A0A6A7BKH4_9PLEO</name>
<keyword evidence="3" id="KW-1185">Reference proteome</keyword>
<dbReference type="AlphaFoldDB" id="A0A6A7BKH4"/>
<accession>A0A6A7BKH4</accession>
<organism evidence="2 3">
    <name type="scientific">Plenodomus tracheiphilus IPT5</name>
    <dbReference type="NCBI Taxonomy" id="1408161"/>
    <lineage>
        <taxon>Eukaryota</taxon>
        <taxon>Fungi</taxon>
        <taxon>Dikarya</taxon>
        <taxon>Ascomycota</taxon>
        <taxon>Pezizomycotina</taxon>
        <taxon>Dothideomycetes</taxon>
        <taxon>Pleosporomycetidae</taxon>
        <taxon>Pleosporales</taxon>
        <taxon>Pleosporineae</taxon>
        <taxon>Leptosphaeriaceae</taxon>
        <taxon>Plenodomus</taxon>
    </lineage>
</organism>
<reference evidence="2" key="1">
    <citation type="submission" date="2020-01" db="EMBL/GenBank/DDBJ databases">
        <authorList>
            <consortium name="DOE Joint Genome Institute"/>
            <person name="Haridas S."/>
            <person name="Albert R."/>
            <person name="Binder M."/>
            <person name="Bloem J."/>
            <person name="Labutti K."/>
            <person name="Salamov A."/>
            <person name="Andreopoulos B."/>
            <person name="Baker S.E."/>
            <person name="Barry K."/>
            <person name="Bills G."/>
            <person name="Bluhm B.H."/>
            <person name="Cannon C."/>
            <person name="Castanera R."/>
            <person name="Culley D.E."/>
            <person name="Daum C."/>
            <person name="Ezra D."/>
            <person name="Gonzalez J.B."/>
            <person name="Henrissat B."/>
            <person name="Kuo A."/>
            <person name="Liang C."/>
            <person name="Lipzen A."/>
            <person name="Lutzoni F."/>
            <person name="Magnuson J."/>
            <person name="Mondo S."/>
            <person name="Nolan M."/>
            <person name="Ohm R."/>
            <person name="Pangilinan J."/>
            <person name="Park H.-J."/>
            <person name="Ramirez L."/>
            <person name="Alfaro M."/>
            <person name="Sun H."/>
            <person name="Tritt A."/>
            <person name="Yoshinaga Y."/>
            <person name="Zwiers L.-H."/>
            <person name="Turgeon B.G."/>
            <person name="Goodwin S.B."/>
            <person name="Spatafora J.W."/>
            <person name="Crous P.W."/>
            <person name="Grigoriev I.V."/>
        </authorList>
    </citation>
    <scope>NUCLEOTIDE SEQUENCE</scope>
    <source>
        <strain evidence="2">IPT5</strain>
    </source>
</reference>
<evidence type="ECO:0000256" key="1">
    <source>
        <dbReference type="SAM" id="MobiDB-lite"/>
    </source>
</evidence>
<evidence type="ECO:0000313" key="2">
    <source>
        <dbReference type="EMBL" id="KAF2854929.1"/>
    </source>
</evidence>